<evidence type="ECO:0000313" key="2">
    <source>
        <dbReference type="EMBL" id="MFD2172621.1"/>
    </source>
</evidence>
<dbReference type="Proteomes" id="UP001597413">
    <property type="component" value="Unassembled WGS sequence"/>
</dbReference>
<proteinExistence type="predicted"/>
<evidence type="ECO:0000256" key="1">
    <source>
        <dbReference type="SAM" id="SignalP"/>
    </source>
</evidence>
<evidence type="ECO:0000313" key="3">
    <source>
        <dbReference type="Proteomes" id="UP001597413"/>
    </source>
</evidence>
<name>A0ABW5A4W5_9RHOB</name>
<dbReference type="EMBL" id="JBHUIX010000002">
    <property type="protein sequence ID" value="MFD2172621.1"/>
    <property type="molecule type" value="Genomic_DNA"/>
</dbReference>
<keyword evidence="3" id="KW-1185">Reference proteome</keyword>
<accession>A0ABW5A4W5</accession>
<comment type="caution">
    <text evidence="2">The sequence shown here is derived from an EMBL/GenBank/DDBJ whole genome shotgun (WGS) entry which is preliminary data.</text>
</comment>
<sequence length="166" mass="18310">MRRLLLSLALALVPGWAAADQYAARYTPVMLQMQKTCVDFVLHKVNDGANLAQAGLAMTRQTKRKTIYEAKAGLRANFDTVYSIELGENNRGVRGCRIEVIRTEYDTARAVFDAALRDMAKKGGKSVGAPSGGDFSYQRFAFGATVIQVKSVFSANSLIMDYYIPR</sequence>
<reference evidence="3" key="1">
    <citation type="journal article" date="2019" name="Int. J. Syst. Evol. Microbiol.">
        <title>The Global Catalogue of Microorganisms (GCM) 10K type strain sequencing project: providing services to taxonomists for standard genome sequencing and annotation.</title>
        <authorList>
            <consortium name="The Broad Institute Genomics Platform"/>
            <consortium name="The Broad Institute Genome Sequencing Center for Infectious Disease"/>
            <person name="Wu L."/>
            <person name="Ma J."/>
        </authorList>
    </citation>
    <scope>NUCLEOTIDE SEQUENCE [LARGE SCALE GENOMIC DNA]</scope>
    <source>
        <strain evidence="3">CCUG 55131</strain>
    </source>
</reference>
<protein>
    <submittedName>
        <fullName evidence="2">Uncharacterized protein</fullName>
    </submittedName>
</protein>
<organism evidence="2 3">
    <name type="scientific">Rhodobacter lacus</name>
    <dbReference type="NCBI Taxonomy" id="1641972"/>
    <lineage>
        <taxon>Bacteria</taxon>
        <taxon>Pseudomonadati</taxon>
        <taxon>Pseudomonadota</taxon>
        <taxon>Alphaproteobacteria</taxon>
        <taxon>Rhodobacterales</taxon>
        <taxon>Rhodobacter group</taxon>
        <taxon>Rhodobacter</taxon>
    </lineage>
</organism>
<feature type="signal peptide" evidence="1">
    <location>
        <begin position="1"/>
        <end position="19"/>
    </location>
</feature>
<feature type="chain" id="PRO_5046833683" evidence="1">
    <location>
        <begin position="20"/>
        <end position="166"/>
    </location>
</feature>
<dbReference type="RefSeq" id="WP_377385749.1">
    <property type="nucleotide sequence ID" value="NZ_JBHUIX010000002.1"/>
</dbReference>
<keyword evidence="1" id="KW-0732">Signal</keyword>
<gene>
    <name evidence="2" type="ORF">ACFSM0_00820</name>
</gene>